<name>A0A0A8YC44_ARUDO</name>
<dbReference type="EMBL" id="GBRH01274351">
    <property type="protein sequence ID" value="JAD23544.1"/>
    <property type="molecule type" value="Transcribed_RNA"/>
</dbReference>
<reference evidence="1" key="1">
    <citation type="submission" date="2014-09" db="EMBL/GenBank/DDBJ databases">
        <authorList>
            <person name="Magalhaes I.L.F."/>
            <person name="Oliveira U."/>
            <person name="Santos F.R."/>
            <person name="Vidigal T.H.D.A."/>
            <person name="Brescovit A.D."/>
            <person name="Santos A.J."/>
        </authorList>
    </citation>
    <scope>NUCLEOTIDE SEQUENCE</scope>
    <source>
        <tissue evidence="1">Shoot tissue taken approximately 20 cm above the soil surface</tissue>
    </source>
</reference>
<accession>A0A0A8YC44</accession>
<dbReference type="AlphaFoldDB" id="A0A0A8YC44"/>
<protein>
    <submittedName>
        <fullName evidence="1">Uncharacterized protein</fullName>
    </submittedName>
</protein>
<sequence length="65" mass="7167">MITGFEIDRGILTWRGCRAHLVWSQRVDCHGGQVFQGSLAHQAVLGWVQTSGCRRGTSKRASPLS</sequence>
<reference evidence="1" key="2">
    <citation type="journal article" date="2015" name="Data Brief">
        <title>Shoot transcriptome of the giant reed, Arundo donax.</title>
        <authorList>
            <person name="Barrero R.A."/>
            <person name="Guerrero F.D."/>
            <person name="Moolhuijzen P."/>
            <person name="Goolsby J.A."/>
            <person name="Tidwell J."/>
            <person name="Bellgard S.E."/>
            <person name="Bellgard M.I."/>
        </authorList>
    </citation>
    <scope>NUCLEOTIDE SEQUENCE</scope>
    <source>
        <tissue evidence="1">Shoot tissue taken approximately 20 cm above the soil surface</tissue>
    </source>
</reference>
<organism evidence="1">
    <name type="scientific">Arundo donax</name>
    <name type="common">Giant reed</name>
    <name type="synonym">Donax arundinaceus</name>
    <dbReference type="NCBI Taxonomy" id="35708"/>
    <lineage>
        <taxon>Eukaryota</taxon>
        <taxon>Viridiplantae</taxon>
        <taxon>Streptophyta</taxon>
        <taxon>Embryophyta</taxon>
        <taxon>Tracheophyta</taxon>
        <taxon>Spermatophyta</taxon>
        <taxon>Magnoliopsida</taxon>
        <taxon>Liliopsida</taxon>
        <taxon>Poales</taxon>
        <taxon>Poaceae</taxon>
        <taxon>PACMAD clade</taxon>
        <taxon>Arundinoideae</taxon>
        <taxon>Arundineae</taxon>
        <taxon>Arundo</taxon>
    </lineage>
</organism>
<evidence type="ECO:0000313" key="1">
    <source>
        <dbReference type="EMBL" id="JAD23544.1"/>
    </source>
</evidence>
<proteinExistence type="predicted"/>